<dbReference type="EMBL" id="SFBL01000183">
    <property type="protein sequence ID" value="TRU21895.1"/>
    <property type="molecule type" value="Genomic_DNA"/>
</dbReference>
<dbReference type="InterPro" id="IPR008775">
    <property type="entry name" value="Phytyl_CoA_dOase-like"/>
</dbReference>
<name>A0A552DI47_MICAE</name>
<protein>
    <submittedName>
        <fullName evidence="1">Uncharacterized protein</fullName>
    </submittedName>
</protein>
<dbReference type="AlphaFoldDB" id="A0A552DI47"/>
<dbReference type="Proteomes" id="UP000319313">
    <property type="component" value="Unassembled WGS sequence"/>
</dbReference>
<evidence type="ECO:0000313" key="1">
    <source>
        <dbReference type="EMBL" id="TRU21895.1"/>
    </source>
</evidence>
<evidence type="ECO:0000313" key="2">
    <source>
        <dbReference type="Proteomes" id="UP000319313"/>
    </source>
</evidence>
<sequence>MSPFEALVEKGFFLNSLSYSPKLIEEWNMLLSPLFIVQEDKGRAYVKANVLFELGILDKIFNEQIQSLLCHLMPDAIFYHCHAYEIKASQAQSHIHWGENLGWHRDEECAFEYNPKGANHISMFIYLTDVDEENGPFEIRLASPFSYFKPKEKTLKVIDKAGAVFFFNRFFWHRACPNYSSSRRRVIKFSFQPRGLNNGRINLTEFVELRKLAAPKNVFLEYLANPDHPAKSLQEIISQPSLCEPYPSVIIPSFNSSMDLGLKYLLKHNWKLLKQKLKKNSLETELLPSKNY</sequence>
<dbReference type="Pfam" id="PF05721">
    <property type="entry name" value="PhyH"/>
    <property type="match status" value="1"/>
</dbReference>
<dbReference type="SUPFAM" id="SSF51197">
    <property type="entry name" value="Clavaminate synthase-like"/>
    <property type="match status" value="1"/>
</dbReference>
<proteinExistence type="predicted"/>
<accession>A0A552DI47</accession>
<gene>
    <name evidence="1" type="ORF">EWV81_19270</name>
</gene>
<organism evidence="1 2">
    <name type="scientific">Microcystis aeruginosa Ma_SC_T_19800800_S464</name>
    <dbReference type="NCBI Taxonomy" id="2486257"/>
    <lineage>
        <taxon>Bacteria</taxon>
        <taxon>Bacillati</taxon>
        <taxon>Cyanobacteriota</taxon>
        <taxon>Cyanophyceae</taxon>
        <taxon>Oscillatoriophycideae</taxon>
        <taxon>Chroococcales</taxon>
        <taxon>Microcystaceae</taxon>
        <taxon>Microcystis</taxon>
    </lineage>
</organism>
<comment type="caution">
    <text evidence="1">The sequence shown here is derived from an EMBL/GenBank/DDBJ whole genome shotgun (WGS) entry which is preliminary data.</text>
</comment>
<dbReference type="Gene3D" id="2.60.120.620">
    <property type="entry name" value="q2cbj1_9rhob like domain"/>
    <property type="match status" value="1"/>
</dbReference>
<dbReference type="GO" id="GO:0016706">
    <property type="term" value="F:2-oxoglutarate-dependent dioxygenase activity"/>
    <property type="evidence" value="ECO:0007669"/>
    <property type="project" value="UniProtKB-ARBA"/>
</dbReference>
<reference evidence="1 2" key="1">
    <citation type="submission" date="2019-01" db="EMBL/GenBank/DDBJ databases">
        <title>Coherence of Microcystis species and biogeography revealed through population genomics.</title>
        <authorList>
            <person name="Perez-Carrascal O.M."/>
            <person name="Terrat Y."/>
            <person name="Giani A."/>
            <person name="Fortin N."/>
            <person name="Tromas N."/>
            <person name="Shapiro B.J."/>
        </authorList>
    </citation>
    <scope>NUCLEOTIDE SEQUENCE [LARGE SCALE GENOMIC DNA]</scope>
    <source>
        <strain evidence="1">Ma_SC_T_19800800_S464</strain>
    </source>
</reference>